<dbReference type="PANTHER" id="PTHR34755:SF4">
    <property type="entry name" value="F-BOX DOMAIN-CONTAINING PROTEIN"/>
    <property type="match status" value="1"/>
</dbReference>
<sequence length="1205" mass="132229">MGKPVHLRPLAPAVLSRRPPAADPHEGGCAFQAFLSCARRFHRNARSRSSDAPLSFAPRPIDRVLESRLSFASTQTCVVSRCRDGSLLCGRGEAGGERKQGGTVQRGRPNADGGGPSSGERLPTEEKGGGETEAATARDKKARVSGRPLVGLREKSDTSARQKHTVCDRETLLREMDTHAGDHKPLSFDLPKDAFPSQGDLLVSGTDPWRALEDDAAILHTLFPSARRSAIARRQREWRSQETNEERTLENGDLDFPSESAVFVSERGCNFSPVCSLEKKTRRPPRERERGRDVERLYHSQDLLTPPLRRYLTFANKECISAIDFAEEALNSLVVASPRNENLDRTPSSSKSSSSCVSSSVDSSSISSTCASSLPSDARRTDCGGASTDSPSHLFPAEEELFYTSRFLERFSGKAVAETAKEQAVAELLSWMYRQKVCRSSAVAASEPTSRDRHSSDALQASRGTGNEQSKQVEGERRRGEREDEEISVCTEAVWRQVEAAAQAAEVADSLSVEVLDGRWVYYERPSPFDPGYPVICRRRLPGKRETETHRERVLPSDRGSGENARSPSEETRFQERAKRRKVSSDACPDTTAVKKERISSTPLNRREASSPPFSFPSSPSSFPSSASPFSLDSPFLQHSFSATSGREEDGRGDIDARARKQREAAEERSSEEAPPLLTLADVIQRERDERRRQRETREERDPKLENLFLSRVLEPPGLWTALDVLRGEEQLLDVGWLTTGDAGEERQDSCSDRSTRVSRVSDAEKSPEERQEAARVSDCRVGALKAFDEAAILGYTRCLDSSERYTLHFKDLLSGSRFPASFCGSSTRPCVSSRVTAQASALNGQTENERSPCVRRNRPSACSWDCQELPGVSLGFVKDFEFFAVGEPSPGSERWHNCTREVTELATERDQQGSGVLGAAKHPRVLGCMYTSVDPWTGRPHMLRRCLLALHRPSDSVFPSFFSPLSLASLRSSGIARKHARNAEARNSTPHLEVLRDEIVLDLSDETLWGAMHVALGKTPDGRFFTITATSRCRTASWILSATNALDTPLPVMDGPTHFFTTRGKHLLLFDVSQHNAFSAFALSLEAVLERQGVQKVGENSFRFPLSSFESSAPVSPGDASRRAISPGMRYPSSEPMTNNLNAETSFAPSLSESSSAPPDSSSLSSSLSSSSLPPFRSSSLSSSPSPSALSPLDSVEAGAVVLA</sequence>
<protein>
    <submittedName>
        <fullName evidence="2">Uncharacterized protein</fullName>
    </submittedName>
</protein>
<evidence type="ECO:0000313" key="3">
    <source>
        <dbReference type="Proteomes" id="UP000557509"/>
    </source>
</evidence>
<feature type="compositionally biased region" description="Basic and acidic residues" evidence="1">
    <location>
        <begin position="744"/>
        <end position="773"/>
    </location>
</feature>
<evidence type="ECO:0000256" key="1">
    <source>
        <dbReference type="SAM" id="MobiDB-lite"/>
    </source>
</evidence>
<comment type="caution">
    <text evidence="2">The sequence shown here is derived from an EMBL/GenBank/DDBJ whole genome shotgun (WGS) entry which is preliminary data.</text>
</comment>
<reference evidence="2 3" key="1">
    <citation type="submission" date="2020-03" db="EMBL/GenBank/DDBJ databases">
        <title>Genome sequence of Toxoplasma gondii RH-88 strain.</title>
        <authorList>
            <person name="Lorenzi H.A."/>
            <person name="Venepally P."/>
            <person name="Rozenberg A."/>
            <person name="Sibley D."/>
        </authorList>
    </citation>
    <scope>NUCLEOTIDE SEQUENCE [LARGE SCALE GENOMIC DNA]</scope>
    <source>
        <strain evidence="2 3">RH-88</strain>
    </source>
</reference>
<feature type="compositionally biased region" description="Basic and acidic residues" evidence="1">
    <location>
        <begin position="646"/>
        <end position="672"/>
    </location>
</feature>
<feature type="region of interest" description="Disordered" evidence="1">
    <location>
        <begin position="1110"/>
        <end position="1196"/>
    </location>
</feature>
<dbReference type="EMBL" id="JAAUHK010000197">
    <property type="protein sequence ID" value="KAF4638209.1"/>
    <property type="molecule type" value="Genomic_DNA"/>
</dbReference>
<dbReference type="InterPro" id="IPR052109">
    <property type="entry name" value="SRRM_Domain-Containing"/>
</dbReference>
<gene>
    <name evidence="2" type="ORF">TGRH88_058170</name>
</gene>
<feature type="region of interest" description="Disordered" evidence="1">
    <location>
        <begin position="89"/>
        <end position="164"/>
    </location>
</feature>
<dbReference type="AlphaFoldDB" id="A0A7J6JTX9"/>
<dbReference type="VEuPathDB" id="ToxoDB:TGME49_219485"/>
<feature type="region of interest" description="Disordered" evidence="1">
    <location>
        <begin position="340"/>
        <end position="392"/>
    </location>
</feature>
<feature type="compositionally biased region" description="Basic and acidic residues" evidence="1">
    <location>
        <begin position="544"/>
        <end position="556"/>
    </location>
</feature>
<feature type="compositionally biased region" description="Basic and acidic residues" evidence="1">
    <location>
        <begin position="471"/>
        <end position="482"/>
    </location>
</feature>
<feature type="compositionally biased region" description="Basic and acidic residues" evidence="1">
    <location>
        <begin position="568"/>
        <end position="577"/>
    </location>
</feature>
<feature type="region of interest" description="Disordered" evidence="1">
    <location>
        <begin position="443"/>
        <end position="485"/>
    </location>
</feature>
<evidence type="ECO:0000313" key="2">
    <source>
        <dbReference type="EMBL" id="KAF4638209.1"/>
    </source>
</evidence>
<feature type="region of interest" description="Disordered" evidence="1">
    <location>
        <begin position="544"/>
        <end position="630"/>
    </location>
</feature>
<dbReference type="Proteomes" id="UP000557509">
    <property type="component" value="Unassembled WGS sequence"/>
</dbReference>
<feature type="compositionally biased region" description="Polar residues" evidence="1">
    <location>
        <begin position="1136"/>
        <end position="1146"/>
    </location>
</feature>
<feature type="compositionally biased region" description="Basic and acidic residues" evidence="1">
    <location>
        <begin position="152"/>
        <end position="164"/>
    </location>
</feature>
<feature type="compositionally biased region" description="Polar residues" evidence="1">
    <location>
        <begin position="457"/>
        <end position="470"/>
    </location>
</feature>
<feature type="region of interest" description="Disordered" evidence="1">
    <location>
        <begin position="1"/>
        <end position="22"/>
    </location>
</feature>
<feature type="compositionally biased region" description="Low complexity" evidence="1">
    <location>
        <begin position="1147"/>
        <end position="1196"/>
    </location>
</feature>
<feature type="compositionally biased region" description="Basic and acidic residues" evidence="1">
    <location>
        <begin position="684"/>
        <end position="701"/>
    </location>
</feature>
<feature type="compositionally biased region" description="Low complexity" evidence="1">
    <location>
        <begin position="610"/>
        <end position="630"/>
    </location>
</feature>
<keyword evidence="3" id="KW-1185">Reference proteome</keyword>
<dbReference type="PANTHER" id="PTHR34755">
    <property type="entry name" value="SERINE/ARGININE REPETITIVE MATRIX PROTEIN 3-RELATED"/>
    <property type="match status" value="1"/>
</dbReference>
<accession>A0A7J6JTX9</accession>
<feature type="region of interest" description="Disordered" evidence="1">
    <location>
        <begin position="642"/>
        <end position="701"/>
    </location>
</feature>
<feature type="compositionally biased region" description="Basic and acidic residues" evidence="1">
    <location>
        <begin position="593"/>
        <end position="609"/>
    </location>
</feature>
<name>A0A7J6JTX9_TOXGO</name>
<organism evidence="2 3">
    <name type="scientific">Toxoplasma gondii</name>
    <dbReference type="NCBI Taxonomy" id="5811"/>
    <lineage>
        <taxon>Eukaryota</taxon>
        <taxon>Sar</taxon>
        <taxon>Alveolata</taxon>
        <taxon>Apicomplexa</taxon>
        <taxon>Conoidasida</taxon>
        <taxon>Coccidia</taxon>
        <taxon>Eucoccidiorida</taxon>
        <taxon>Eimeriorina</taxon>
        <taxon>Sarcocystidae</taxon>
        <taxon>Toxoplasma</taxon>
    </lineage>
</organism>
<feature type="compositionally biased region" description="Low complexity" evidence="1">
    <location>
        <begin position="348"/>
        <end position="376"/>
    </location>
</feature>
<feature type="region of interest" description="Disordered" evidence="1">
    <location>
        <begin position="743"/>
        <end position="773"/>
    </location>
</feature>
<proteinExistence type="predicted"/>